<keyword evidence="1" id="KW-1133">Transmembrane helix</keyword>
<dbReference type="Proteomes" id="UP000176814">
    <property type="component" value="Unassembled WGS sequence"/>
</dbReference>
<feature type="transmembrane region" description="Helical" evidence="1">
    <location>
        <begin position="60"/>
        <end position="80"/>
    </location>
</feature>
<organism evidence="2 3">
    <name type="scientific">Candidatus Nomurabacteria bacterium RIFCSPLOWO2_01_FULL_40_15</name>
    <dbReference type="NCBI Taxonomy" id="1801772"/>
    <lineage>
        <taxon>Bacteria</taxon>
        <taxon>Candidatus Nomuraibacteriota</taxon>
    </lineage>
</organism>
<evidence type="ECO:0000313" key="2">
    <source>
        <dbReference type="EMBL" id="OGI90185.1"/>
    </source>
</evidence>
<name>A0A1F6X839_9BACT</name>
<evidence type="ECO:0000313" key="3">
    <source>
        <dbReference type="Proteomes" id="UP000176814"/>
    </source>
</evidence>
<protein>
    <recommendedName>
        <fullName evidence="4">Baseplate protein J-like domain-containing protein</fullName>
    </recommendedName>
</protein>
<sequence length="436" mass="48537">MSKNLLQDMVKRKNTEVVKKPVISIPDEPEKVQYPKVETKFASVYEVSNKSSSDKKSRHTLWFVAVASIAFFLFALSFLFSQAKITINPKIQNLILNENLFATKDGKQEDLPFKLVVVSGEENKTAQAGVEKDVALKAKGRVVIFNTFSSSSQVLAIDTRLEGSNGKIYKTEKKLTVPGVSTNGTPGSVEVGIYGSEAGEEYNSPPLDFKIFGFKGTPKYAKFYARSKGEITGGLVGKSSNITEVEKEKTVNELKVLLKDKLFKKVADQIPAGFILWENAVVLNSDDENIKFTSKDNMVSVNMKGTLSGFLFEEKKLTEKIVAKTLPDQDGSLVYIPNIKNLTFSLAPSTSLPNGENSLTDVNNISFNLSGNLKIVWIVDEDKVITDMLGKRKNNFNQILAEYPNIDSAQLVLRPFWKRFFPKKAKDIQTIVNYPE</sequence>
<keyword evidence="1" id="KW-0472">Membrane</keyword>
<accession>A0A1F6X839</accession>
<comment type="caution">
    <text evidence="2">The sequence shown here is derived from an EMBL/GenBank/DDBJ whole genome shotgun (WGS) entry which is preliminary data.</text>
</comment>
<reference evidence="2 3" key="1">
    <citation type="journal article" date="2016" name="Nat. Commun.">
        <title>Thousands of microbial genomes shed light on interconnected biogeochemical processes in an aquifer system.</title>
        <authorList>
            <person name="Anantharaman K."/>
            <person name="Brown C.T."/>
            <person name="Hug L.A."/>
            <person name="Sharon I."/>
            <person name="Castelle C.J."/>
            <person name="Probst A.J."/>
            <person name="Thomas B.C."/>
            <person name="Singh A."/>
            <person name="Wilkins M.J."/>
            <person name="Karaoz U."/>
            <person name="Brodie E.L."/>
            <person name="Williams K.H."/>
            <person name="Hubbard S.S."/>
            <person name="Banfield J.F."/>
        </authorList>
    </citation>
    <scope>NUCLEOTIDE SEQUENCE [LARGE SCALE GENOMIC DNA]</scope>
</reference>
<dbReference type="AlphaFoldDB" id="A0A1F6X839"/>
<proteinExistence type="predicted"/>
<gene>
    <name evidence="2" type="ORF">A2911_02145</name>
</gene>
<dbReference type="EMBL" id="MFUW01000020">
    <property type="protein sequence ID" value="OGI90185.1"/>
    <property type="molecule type" value="Genomic_DNA"/>
</dbReference>
<evidence type="ECO:0008006" key="4">
    <source>
        <dbReference type="Google" id="ProtNLM"/>
    </source>
</evidence>
<evidence type="ECO:0000256" key="1">
    <source>
        <dbReference type="SAM" id="Phobius"/>
    </source>
</evidence>
<keyword evidence="1" id="KW-0812">Transmembrane</keyword>